<dbReference type="Pfam" id="PF12848">
    <property type="entry name" value="ABC_tran_Xtn"/>
    <property type="match status" value="1"/>
</dbReference>
<dbReference type="GO" id="GO:0005524">
    <property type="term" value="F:ATP binding"/>
    <property type="evidence" value="ECO:0007669"/>
    <property type="project" value="UniProtKB-KW"/>
</dbReference>
<keyword evidence="7" id="KW-0677">Repeat</keyword>
<dbReference type="GO" id="GO:0016887">
    <property type="term" value="F:ATP hydrolysis activity"/>
    <property type="evidence" value="ECO:0007669"/>
    <property type="project" value="InterPro"/>
</dbReference>
<evidence type="ECO:0000256" key="6">
    <source>
        <dbReference type="ARBA" id="ARBA00022553"/>
    </source>
</evidence>
<dbReference type="RefSeq" id="XP_003739709.1">
    <property type="nucleotide sequence ID" value="XM_003739661.1"/>
</dbReference>
<keyword evidence="8" id="KW-0547">Nucleotide-binding</keyword>
<sequence>MSKKAGDKKKSRRGDDDFEDVVKKPDNVGDVQDSGEKAKKEKKKSKKAAELIAMMAEAKDNNNKNEDKSKDTNAKKQQPQDTEDIKTKKSGRKKAPVEDVEGDEKPAERAKTKGKESKSKPKRTIEEDLAEMELNDVDDDAGDDEMRDEETERPQEDDDEKDPAFANLSRKERKALKKQREFQKALDALGAPKSSTDTTQFTVSQADKSAAQQAQMEHAVDVKVENFSISARGKDLFVNASLLIAKGRRYGLVGPNGHGKTTLLKHIANRSLNIPSSIDVLLCEQEVVADETPAVQAVIKADTRRLRLLDEQADLEKAVAAGKTKDQERLNEVYEELQAIGADSAEPRARRILAGLGFDKEMQDRATNQFSGGWRMRVSLARALFMEPTLLLLDEPTNHLDLNAVIWLDNYLQGWKKTLLVVSHDQSFLDNVCTDIVHLDNQKLFYYKGNYTQFKKMHEQKKREILKEYEKQERKLKALKQGGQSNKQATKKTVEALTRKQQKGRSVNVKKEEDAGPASLIEKPRDYIVKFSFPNPPPLQPPILGLYNVDFAYPGQPYLFKNIDFGIDMTSRVAIVGPNGVGKSTFLKLLVGDLTPTVGEARRNHRLRIGKFDQHSGEHLNPAETPVEYLQRLFNLNYQDARKQLGTFGLVSYAHTILNSDLSGGQKARVALAELCLKSPDVLILDEPTNNLDIESIDALAEAISEYEGGVIIVSHDERLIRETNCQLWIIEHRGIDEINGDFDDYRREILEQLGEQINNPSVVAKQALE</sequence>
<dbReference type="GeneID" id="100899910"/>
<dbReference type="SUPFAM" id="SSF52540">
    <property type="entry name" value="P-loop containing nucleoside triphosphate hydrolases"/>
    <property type="match status" value="2"/>
</dbReference>
<name>A0AAJ6QPT5_9ACAR</name>
<evidence type="ECO:0000256" key="2">
    <source>
        <dbReference type="ARBA" id="ARBA00004496"/>
    </source>
</evidence>
<dbReference type="GO" id="GO:0005737">
    <property type="term" value="C:cytoplasm"/>
    <property type="evidence" value="ECO:0007669"/>
    <property type="project" value="UniProtKB-SubCell"/>
</dbReference>
<dbReference type="Gene3D" id="3.40.50.300">
    <property type="entry name" value="P-loop containing nucleotide triphosphate hydrolases"/>
    <property type="match status" value="2"/>
</dbReference>
<dbReference type="FunFam" id="3.40.50.300:FF:000471">
    <property type="entry name" value="ATP-binding cassette, sub-family F (GCN20), member 1"/>
    <property type="match status" value="1"/>
</dbReference>
<feature type="compositionally biased region" description="Basic and acidic residues" evidence="13">
    <location>
        <begin position="103"/>
        <end position="126"/>
    </location>
</feature>
<evidence type="ECO:0000256" key="9">
    <source>
        <dbReference type="ARBA" id="ARBA00022840"/>
    </source>
</evidence>
<dbReference type="PROSITE" id="PS50893">
    <property type="entry name" value="ABC_TRANSPORTER_2"/>
    <property type="match status" value="2"/>
</dbReference>
<feature type="region of interest" description="Disordered" evidence="13">
    <location>
        <begin position="1"/>
        <end position="179"/>
    </location>
</feature>
<dbReference type="InterPro" id="IPR003439">
    <property type="entry name" value="ABC_transporter-like_ATP-bd"/>
</dbReference>
<dbReference type="KEGG" id="goe:100899910"/>
<evidence type="ECO:0000256" key="12">
    <source>
        <dbReference type="ARBA" id="ARBA00073921"/>
    </source>
</evidence>
<keyword evidence="11" id="KW-0539">Nucleus</keyword>
<dbReference type="InterPro" id="IPR032781">
    <property type="entry name" value="ABC_tran_Xtn"/>
</dbReference>
<evidence type="ECO:0000313" key="16">
    <source>
        <dbReference type="RefSeq" id="XP_003739709.1"/>
    </source>
</evidence>
<comment type="subcellular location">
    <subcellularLocation>
        <location evidence="2">Cytoplasm</location>
    </subcellularLocation>
    <subcellularLocation>
        <location evidence="1">Nucleus envelope</location>
    </subcellularLocation>
    <subcellularLocation>
        <location evidence="3">Nucleus</location>
        <location evidence="3">Nucleoplasm</location>
    </subcellularLocation>
</comment>
<protein>
    <recommendedName>
        <fullName evidence="12">ATP-binding cassette sub-family F member 1</fullName>
    </recommendedName>
</protein>
<dbReference type="InterPro" id="IPR017871">
    <property type="entry name" value="ABC_transporter-like_CS"/>
</dbReference>
<dbReference type="GO" id="GO:0005654">
    <property type="term" value="C:nucleoplasm"/>
    <property type="evidence" value="ECO:0007669"/>
    <property type="project" value="UniProtKB-SubCell"/>
</dbReference>
<evidence type="ECO:0000256" key="4">
    <source>
        <dbReference type="ARBA" id="ARBA00011054"/>
    </source>
</evidence>
<evidence type="ECO:0000256" key="10">
    <source>
        <dbReference type="ARBA" id="ARBA00023159"/>
    </source>
</evidence>
<feature type="region of interest" description="Disordered" evidence="13">
    <location>
        <begin position="478"/>
        <end position="514"/>
    </location>
</feature>
<keyword evidence="10" id="KW-0010">Activator</keyword>
<feature type="compositionally biased region" description="Acidic residues" evidence="13">
    <location>
        <begin position="127"/>
        <end position="161"/>
    </location>
</feature>
<dbReference type="Pfam" id="PF00005">
    <property type="entry name" value="ABC_tran"/>
    <property type="match status" value="2"/>
</dbReference>
<evidence type="ECO:0000259" key="14">
    <source>
        <dbReference type="PROSITE" id="PS50893"/>
    </source>
</evidence>
<reference evidence="16" key="1">
    <citation type="submission" date="2025-08" db="UniProtKB">
        <authorList>
            <consortium name="RefSeq"/>
        </authorList>
    </citation>
    <scope>IDENTIFICATION</scope>
</reference>
<organism evidence="15 16">
    <name type="scientific">Galendromus occidentalis</name>
    <name type="common">western predatory mite</name>
    <dbReference type="NCBI Taxonomy" id="34638"/>
    <lineage>
        <taxon>Eukaryota</taxon>
        <taxon>Metazoa</taxon>
        <taxon>Ecdysozoa</taxon>
        <taxon>Arthropoda</taxon>
        <taxon>Chelicerata</taxon>
        <taxon>Arachnida</taxon>
        <taxon>Acari</taxon>
        <taxon>Parasitiformes</taxon>
        <taxon>Mesostigmata</taxon>
        <taxon>Gamasina</taxon>
        <taxon>Phytoseioidea</taxon>
        <taxon>Phytoseiidae</taxon>
        <taxon>Typhlodrominae</taxon>
        <taxon>Galendromus</taxon>
    </lineage>
</organism>
<dbReference type="PANTHER" id="PTHR19211">
    <property type="entry name" value="ATP-BINDING TRANSPORT PROTEIN-RELATED"/>
    <property type="match status" value="1"/>
</dbReference>
<dbReference type="InterPro" id="IPR027417">
    <property type="entry name" value="P-loop_NTPase"/>
</dbReference>
<feature type="compositionally biased region" description="Basic and acidic residues" evidence="13">
    <location>
        <begin position="57"/>
        <end position="74"/>
    </location>
</feature>
<dbReference type="AlphaFoldDB" id="A0AAJ6QPT5"/>
<evidence type="ECO:0000256" key="1">
    <source>
        <dbReference type="ARBA" id="ARBA00004259"/>
    </source>
</evidence>
<evidence type="ECO:0000256" key="7">
    <source>
        <dbReference type="ARBA" id="ARBA00022737"/>
    </source>
</evidence>
<feature type="compositionally biased region" description="Basic residues" evidence="13">
    <location>
        <begin position="1"/>
        <end position="12"/>
    </location>
</feature>
<accession>A0AAJ6QPT5</accession>
<dbReference type="PROSITE" id="PS00211">
    <property type="entry name" value="ABC_TRANSPORTER_1"/>
    <property type="match status" value="1"/>
</dbReference>
<feature type="domain" description="ABC transporter" evidence="14">
    <location>
        <begin position="222"/>
        <end position="466"/>
    </location>
</feature>
<dbReference type="CDD" id="cd03221">
    <property type="entry name" value="ABCF_EF-3"/>
    <property type="match status" value="2"/>
</dbReference>
<gene>
    <name evidence="16" type="primary">LOC100899910</name>
</gene>
<dbReference type="NCBIfam" id="NF000355">
    <property type="entry name" value="ribo_prot_ABC_F"/>
    <property type="match status" value="1"/>
</dbReference>
<keyword evidence="5" id="KW-0963">Cytoplasm</keyword>
<evidence type="ECO:0000256" key="8">
    <source>
        <dbReference type="ARBA" id="ARBA00022741"/>
    </source>
</evidence>
<dbReference type="GO" id="GO:0005635">
    <property type="term" value="C:nuclear envelope"/>
    <property type="evidence" value="ECO:0007669"/>
    <property type="project" value="UniProtKB-SubCell"/>
</dbReference>
<evidence type="ECO:0000256" key="13">
    <source>
        <dbReference type="SAM" id="MobiDB-lite"/>
    </source>
</evidence>
<feature type="domain" description="ABC transporter" evidence="14">
    <location>
        <begin position="544"/>
        <end position="758"/>
    </location>
</feature>
<evidence type="ECO:0000256" key="11">
    <source>
        <dbReference type="ARBA" id="ARBA00023242"/>
    </source>
</evidence>
<evidence type="ECO:0000256" key="5">
    <source>
        <dbReference type="ARBA" id="ARBA00022490"/>
    </source>
</evidence>
<evidence type="ECO:0000313" key="15">
    <source>
        <dbReference type="Proteomes" id="UP000694867"/>
    </source>
</evidence>
<comment type="similarity">
    <text evidence="4">Belongs to the ABC transporter superfamily. ABCF family. EF3 subfamily.</text>
</comment>
<keyword evidence="9 16" id="KW-0067">ATP-binding</keyword>
<dbReference type="SMART" id="SM00382">
    <property type="entry name" value="AAA"/>
    <property type="match status" value="2"/>
</dbReference>
<dbReference type="PANTHER" id="PTHR19211:SF14">
    <property type="entry name" value="ATP-BINDING CASSETTE SUB-FAMILY F MEMBER 1"/>
    <property type="match status" value="1"/>
</dbReference>
<dbReference type="Proteomes" id="UP000694867">
    <property type="component" value="Unplaced"/>
</dbReference>
<dbReference type="FunFam" id="3.40.50.300:FF:000472">
    <property type="entry name" value="ATP-binding cassette, sub-family F (GCN20), member 1"/>
    <property type="match status" value="1"/>
</dbReference>
<keyword evidence="15" id="KW-1185">Reference proteome</keyword>
<evidence type="ECO:0000256" key="3">
    <source>
        <dbReference type="ARBA" id="ARBA00004642"/>
    </source>
</evidence>
<keyword evidence="6" id="KW-0597">Phosphoprotein</keyword>
<dbReference type="InterPro" id="IPR003593">
    <property type="entry name" value="AAA+_ATPase"/>
</dbReference>
<dbReference type="InterPro" id="IPR050611">
    <property type="entry name" value="ABCF"/>
</dbReference>
<proteinExistence type="inferred from homology"/>